<keyword evidence="2" id="KW-1185">Reference proteome</keyword>
<name>A0AAV8T5W6_9ROSI</name>
<accession>A0AAV8T5W6</accession>
<dbReference type="Proteomes" id="UP001159364">
    <property type="component" value="Linkage Group LG06"/>
</dbReference>
<reference evidence="1 2" key="1">
    <citation type="submission" date="2021-09" db="EMBL/GenBank/DDBJ databases">
        <title>Genomic insights and catalytic innovation underlie evolution of tropane alkaloids biosynthesis.</title>
        <authorList>
            <person name="Wang Y.-J."/>
            <person name="Tian T."/>
            <person name="Huang J.-P."/>
            <person name="Huang S.-X."/>
        </authorList>
    </citation>
    <scope>NUCLEOTIDE SEQUENCE [LARGE SCALE GENOMIC DNA]</scope>
    <source>
        <strain evidence="1">KIB-2018</strain>
        <tissue evidence="1">Leaf</tissue>
    </source>
</reference>
<dbReference type="AlphaFoldDB" id="A0AAV8T5W6"/>
<evidence type="ECO:0000313" key="2">
    <source>
        <dbReference type="Proteomes" id="UP001159364"/>
    </source>
</evidence>
<dbReference type="EMBL" id="JAIWQS010000006">
    <property type="protein sequence ID" value="KAJ8761625.1"/>
    <property type="molecule type" value="Genomic_DNA"/>
</dbReference>
<gene>
    <name evidence="1" type="ORF">K2173_004401</name>
</gene>
<organism evidence="1 2">
    <name type="scientific">Erythroxylum novogranatense</name>
    <dbReference type="NCBI Taxonomy" id="1862640"/>
    <lineage>
        <taxon>Eukaryota</taxon>
        <taxon>Viridiplantae</taxon>
        <taxon>Streptophyta</taxon>
        <taxon>Embryophyta</taxon>
        <taxon>Tracheophyta</taxon>
        <taxon>Spermatophyta</taxon>
        <taxon>Magnoliopsida</taxon>
        <taxon>eudicotyledons</taxon>
        <taxon>Gunneridae</taxon>
        <taxon>Pentapetalae</taxon>
        <taxon>rosids</taxon>
        <taxon>fabids</taxon>
        <taxon>Malpighiales</taxon>
        <taxon>Erythroxylaceae</taxon>
        <taxon>Erythroxylum</taxon>
    </lineage>
</organism>
<comment type="caution">
    <text evidence="1">The sequence shown here is derived from an EMBL/GenBank/DDBJ whole genome shotgun (WGS) entry which is preliminary data.</text>
</comment>
<proteinExistence type="predicted"/>
<evidence type="ECO:0000313" key="1">
    <source>
        <dbReference type="EMBL" id="KAJ8761625.1"/>
    </source>
</evidence>
<sequence>MTEAMVVDQPDFGRCANPGNHTVSGDHDLSLNAEIVAGYRKGKEIVECSSEREKIATFKGDEDGGCRKRVGDRSTISVCSDPWLPDVENPYVTSALDDDWKNSRVLDLILHDLN</sequence>
<protein>
    <submittedName>
        <fullName evidence="1">Uncharacterized protein</fullName>
    </submittedName>
</protein>